<dbReference type="Pfam" id="PF22694">
    <property type="entry name" value="CtpB_N-like"/>
    <property type="match status" value="1"/>
</dbReference>
<gene>
    <name evidence="8" type="ORF">IAA93_03915</name>
</gene>
<evidence type="ECO:0000313" key="9">
    <source>
        <dbReference type="Proteomes" id="UP000787625"/>
    </source>
</evidence>
<comment type="caution">
    <text evidence="8">The sequence shown here is derived from an EMBL/GenBank/DDBJ whole genome shotgun (WGS) entry which is preliminary data.</text>
</comment>
<dbReference type="Gene3D" id="3.90.226.10">
    <property type="entry name" value="2-enoyl-CoA Hydratase, Chain A, domain 1"/>
    <property type="match status" value="1"/>
</dbReference>
<dbReference type="GO" id="GO:0004175">
    <property type="term" value="F:endopeptidase activity"/>
    <property type="evidence" value="ECO:0007669"/>
    <property type="project" value="TreeGrafter"/>
</dbReference>
<feature type="domain" description="PDZ" evidence="7">
    <location>
        <begin position="90"/>
        <end position="155"/>
    </location>
</feature>
<dbReference type="GO" id="GO:0008236">
    <property type="term" value="F:serine-type peptidase activity"/>
    <property type="evidence" value="ECO:0007669"/>
    <property type="project" value="UniProtKB-KW"/>
</dbReference>
<keyword evidence="3 5" id="KW-0378">Hydrolase</keyword>
<dbReference type="InterPro" id="IPR029045">
    <property type="entry name" value="ClpP/crotonase-like_dom_sf"/>
</dbReference>
<dbReference type="InterPro" id="IPR001478">
    <property type="entry name" value="PDZ"/>
</dbReference>
<dbReference type="EMBL" id="DWUP01000080">
    <property type="protein sequence ID" value="HJD52857.1"/>
    <property type="molecule type" value="Genomic_DNA"/>
</dbReference>
<dbReference type="GO" id="GO:0007165">
    <property type="term" value="P:signal transduction"/>
    <property type="evidence" value="ECO:0007669"/>
    <property type="project" value="TreeGrafter"/>
</dbReference>
<dbReference type="InterPro" id="IPR036034">
    <property type="entry name" value="PDZ_sf"/>
</dbReference>
<dbReference type="SMART" id="SM00245">
    <property type="entry name" value="TSPc"/>
    <property type="match status" value="1"/>
</dbReference>
<dbReference type="InterPro" id="IPR041489">
    <property type="entry name" value="PDZ_6"/>
</dbReference>
<dbReference type="InterPro" id="IPR005151">
    <property type="entry name" value="Tail-specific_protease"/>
</dbReference>
<reference evidence="8" key="2">
    <citation type="submission" date="2021-04" db="EMBL/GenBank/DDBJ databases">
        <authorList>
            <person name="Gilroy R."/>
        </authorList>
    </citation>
    <scope>NUCLEOTIDE SEQUENCE</scope>
    <source>
        <strain evidence="8">MalCec1-1739</strain>
    </source>
</reference>
<keyword evidence="4 5" id="KW-0720">Serine protease</keyword>
<dbReference type="Proteomes" id="UP000787625">
    <property type="component" value="Unassembled WGS sequence"/>
</dbReference>
<dbReference type="NCBIfam" id="TIGR00225">
    <property type="entry name" value="prc"/>
    <property type="match status" value="1"/>
</dbReference>
<dbReference type="InterPro" id="IPR004447">
    <property type="entry name" value="Peptidase_S41A"/>
</dbReference>
<dbReference type="GO" id="GO:0030288">
    <property type="term" value="C:outer membrane-bounded periplasmic space"/>
    <property type="evidence" value="ECO:0007669"/>
    <property type="project" value="TreeGrafter"/>
</dbReference>
<evidence type="ECO:0000256" key="1">
    <source>
        <dbReference type="ARBA" id="ARBA00009179"/>
    </source>
</evidence>
<dbReference type="Pfam" id="PF03572">
    <property type="entry name" value="Peptidase_S41"/>
    <property type="match status" value="1"/>
</dbReference>
<feature type="chain" id="PRO_5038583946" evidence="6">
    <location>
        <begin position="24"/>
        <end position="567"/>
    </location>
</feature>
<evidence type="ECO:0000256" key="2">
    <source>
        <dbReference type="ARBA" id="ARBA00022670"/>
    </source>
</evidence>
<dbReference type="Gene3D" id="2.30.42.10">
    <property type="match status" value="1"/>
</dbReference>
<keyword evidence="2 5" id="KW-0645">Protease</keyword>
<evidence type="ECO:0000256" key="3">
    <source>
        <dbReference type="ARBA" id="ARBA00022801"/>
    </source>
</evidence>
<feature type="signal peptide" evidence="6">
    <location>
        <begin position="1"/>
        <end position="23"/>
    </location>
</feature>
<dbReference type="SUPFAM" id="SSF50156">
    <property type="entry name" value="PDZ domain-like"/>
    <property type="match status" value="1"/>
</dbReference>
<dbReference type="SUPFAM" id="SSF52096">
    <property type="entry name" value="ClpP/crotonase"/>
    <property type="match status" value="1"/>
</dbReference>
<dbReference type="PANTHER" id="PTHR32060:SF30">
    <property type="entry name" value="CARBOXY-TERMINAL PROCESSING PROTEASE CTPA"/>
    <property type="match status" value="1"/>
</dbReference>
<evidence type="ECO:0000256" key="4">
    <source>
        <dbReference type="ARBA" id="ARBA00022825"/>
    </source>
</evidence>
<dbReference type="Pfam" id="PF17820">
    <property type="entry name" value="PDZ_6"/>
    <property type="match status" value="1"/>
</dbReference>
<evidence type="ECO:0000259" key="7">
    <source>
        <dbReference type="PROSITE" id="PS50106"/>
    </source>
</evidence>
<evidence type="ECO:0000256" key="6">
    <source>
        <dbReference type="SAM" id="SignalP"/>
    </source>
</evidence>
<dbReference type="PANTHER" id="PTHR32060">
    <property type="entry name" value="TAIL-SPECIFIC PROTEASE"/>
    <property type="match status" value="1"/>
</dbReference>
<protein>
    <submittedName>
        <fullName evidence="8">S41 family peptidase</fullName>
    </submittedName>
</protein>
<dbReference type="AlphaFoldDB" id="A0A9D2UI41"/>
<dbReference type="PROSITE" id="PS50106">
    <property type="entry name" value="PDZ"/>
    <property type="match status" value="1"/>
</dbReference>
<dbReference type="SMART" id="SM00228">
    <property type="entry name" value="PDZ"/>
    <property type="match status" value="1"/>
</dbReference>
<organism evidence="8 9">
    <name type="scientific">Candidatus Avibacteroides avistercoris</name>
    <dbReference type="NCBI Taxonomy" id="2840690"/>
    <lineage>
        <taxon>Bacteria</taxon>
        <taxon>Pseudomonadati</taxon>
        <taxon>Bacteroidota</taxon>
        <taxon>Bacteroidia</taxon>
        <taxon>Bacteroidales</taxon>
        <taxon>Bacteroidaceae</taxon>
        <taxon>Bacteroidaceae incertae sedis</taxon>
        <taxon>Candidatus Avibacteroides</taxon>
    </lineage>
</organism>
<dbReference type="CDD" id="cd06782">
    <property type="entry name" value="cpPDZ_CPP-like"/>
    <property type="match status" value="1"/>
</dbReference>
<reference evidence="8" key="1">
    <citation type="journal article" date="2021" name="PeerJ">
        <title>Extensive microbial diversity within the chicken gut microbiome revealed by metagenomics and culture.</title>
        <authorList>
            <person name="Gilroy R."/>
            <person name="Ravi A."/>
            <person name="Getino M."/>
            <person name="Pursley I."/>
            <person name="Horton D.L."/>
            <person name="Alikhan N.F."/>
            <person name="Baker D."/>
            <person name="Gharbi K."/>
            <person name="Hall N."/>
            <person name="Watson M."/>
            <person name="Adriaenssens E.M."/>
            <person name="Foster-Nyarko E."/>
            <person name="Jarju S."/>
            <person name="Secka A."/>
            <person name="Antonio M."/>
            <person name="Oren A."/>
            <person name="Chaudhuri R.R."/>
            <person name="La Ragione R."/>
            <person name="Hildebrand F."/>
            <person name="Pallen M.J."/>
        </authorList>
    </citation>
    <scope>NUCLEOTIDE SEQUENCE</scope>
    <source>
        <strain evidence="8">MalCec1-1739</strain>
    </source>
</reference>
<dbReference type="GO" id="GO:0006508">
    <property type="term" value="P:proteolysis"/>
    <property type="evidence" value="ECO:0007669"/>
    <property type="project" value="UniProtKB-KW"/>
</dbReference>
<name>A0A9D2UI41_9BACT</name>
<accession>A0A9D2UI41</accession>
<sequence>MDNKRKIKRIILTAVAGCLMATAFISFQKNDINFLKSKNMEIFQSVYNELDQLYVDTIDPDKSVTNAIDGMLAQLDPYTVYYSEEDNEELELMTKGTYGGIGSLIVKHKDYVAIAEPYVGQPAYEAGLKAGDLILEIDGEDMKDKTNAYVSNKLRGEAGSTFKIKVQRPGTKSPLTFDITRREVQLPIVPYYGMVRDSIGYIQISSFSGAPYPIVRDAFVKLKEQGAKSLIIDLRNNGGGLLDQAVKIANLFIPEGKEIVSMRGKTKYSIQSYKTTDEPLDTIIPIAIMVNSQSASASEILAGAMQDLDRGVIIGYRTFGKGLVQNIRPLPYNSSLKLTVAKYYTPSGRCIQALDYSHRNDDGSVSRVPDSLTNVFHTAAGRIVRDGGGIKPDVELTPEKFSNNMLFYLVAENQIFDYATDYCLKHKTIAQPEDFSITDADYEEFKERVINSDFKYDRQSNKALDALKEIAEFEGYSESAKAEFEALEKKLSHDLNHDLEYFKKDVVNYINIEISKRYYNQVGGEIQQLKNDKELDKAIEILNSPGEYKQLLSAPTKQDKRKDKTEA</sequence>
<evidence type="ECO:0000256" key="5">
    <source>
        <dbReference type="RuleBase" id="RU004404"/>
    </source>
</evidence>
<comment type="similarity">
    <text evidence="1 5">Belongs to the peptidase S41A family.</text>
</comment>
<proteinExistence type="inferred from homology"/>
<dbReference type="Gene3D" id="3.30.750.44">
    <property type="match status" value="1"/>
</dbReference>
<keyword evidence="6" id="KW-0732">Signal</keyword>
<dbReference type="InterPro" id="IPR055210">
    <property type="entry name" value="CtpA/B_N"/>
</dbReference>
<evidence type="ECO:0000313" key="8">
    <source>
        <dbReference type="EMBL" id="HJD52857.1"/>
    </source>
</evidence>
<dbReference type="CDD" id="cd07560">
    <property type="entry name" value="Peptidase_S41_CPP"/>
    <property type="match status" value="1"/>
</dbReference>